<dbReference type="EC" id="2.1.1.-" evidence="7"/>
<evidence type="ECO:0000313" key="7">
    <source>
        <dbReference type="EMBL" id="MEW9921945.1"/>
    </source>
</evidence>
<dbReference type="CDD" id="cd02440">
    <property type="entry name" value="AdoMet_MTases"/>
    <property type="match status" value="1"/>
</dbReference>
<dbReference type="Proteomes" id="UP001556098">
    <property type="component" value="Unassembled WGS sequence"/>
</dbReference>
<evidence type="ECO:0000256" key="3">
    <source>
        <dbReference type="ARBA" id="ARBA00022691"/>
    </source>
</evidence>
<feature type="domain" description="SAM-dependent MTase RsmB/NOP-type" evidence="6">
    <location>
        <begin position="136"/>
        <end position="387"/>
    </location>
</feature>
<dbReference type="Pfam" id="PF22458">
    <property type="entry name" value="RsmF-B_ferredox"/>
    <property type="match status" value="1"/>
</dbReference>
<feature type="active site" description="Nucleophile" evidence="5">
    <location>
        <position position="340"/>
    </location>
</feature>
<dbReference type="InterPro" id="IPR049560">
    <property type="entry name" value="MeTrfase_RsmB-F_NOP2_cat"/>
</dbReference>
<dbReference type="InterPro" id="IPR029063">
    <property type="entry name" value="SAM-dependent_MTases_sf"/>
</dbReference>
<evidence type="ECO:0000313" key="8">
    <source>
        <dbReference type="Proteomes" id="UP001556098"/>
    </source>
</evidence>
<dbReference type="PRINTS" id="PR02008">
    <property type="entry name" value="RCMTFAMILY"/>
</dbReference>
<dbReference type="PROSITE" id="PS51686">
    <property type="entry name" value="SAM_MT_RSMB_NOP"/>
    <property type="match status" value="1"/>
</dbReference>
<comment type="similarity">
    <text evidence="5">Belongs to the class I-like SAM-binding methyltransferase superfamily. RsmB/NOP family.</text>
</comment>
<keyword evidence="4 5" id="KW-0694">RNA-binding</keyword>
<dbReference type="Pfam" id="PF01189">
    <property type="entry name" value="Methyltr_RsmB-F"/>
    <property type="match status" value="1"/>
</dbReference>
<dbReference type="GO" id="GO:0032259">
    <property type="term" value="P:methylation"/>
    <property type="evidence" value="ECO:0007669"/>
    <property type="project" value="UniProtKB-KW"/>
</dbReference>
<dbReference type="InterPro" id="IPR001678">
    <property type="entry name" value="MeTrfase_RsmB-F_NOP2_dom"/>
</dbReference>
<dbReference type="Gene3D" id="3.30.70.1170">
    <property type="entry name" value="Sun protein, domain 3"/>
    <property type="match status" value="1"/>
</dbReference>
<dbReference type="PANTHER" id="PTHR22807:SF53">
    <property type="entry name" value="RIBOSOMAL RNA SMALL SUBUNIT METHYLTRANSFERASE B-RELATED"/>
    <property type="match status" value="1"/>
</dbReference>
<keyword evidence="3 5" id="KW-0949">S-adenosyl-L-methionine</keyword>
<reference evidence="7 8" key="1">
    <citation type="submission" date="2024-07" db="EMBL/GenBank/DDBJ databases">
        <title>Marimonas sp.nov., isolated from tidal-flat sediment.</title>
        <authorList>
            <person name="Jayan J.N."/>
            <person name="Lee S.S."/>
        </authorList>
    </citation>
    <scope>NUCLEOTIDE SEQUENCE [LARGE SCALE GENOMIC DNA]</scope>
    <source>
        <strain evidence="7 8">MJW-29</strain>
    </source>
</reference>
<dbReference type="Gene3D" id="3.40.50.150">
    <property type="entry name" value="Vaccinia Virus protein VP39"/>
    <property type="match status" value="1"/>
</dbReference>
<gene>
    <name evidence="7" type="ORF">AB2B41_20240</name>
</gene>
<evidence type="ECO:0000256" key="2">
    <source>
        <dbReference type="ARBA" id="ARBA00022679"/>
    </source>
</evidence>
<evidence type="ECO:0000256" key="1">
    <source>
        <dbReference type="ARBA" id="ARBA00022603"/>
    </source>
</evidence>
<dbReference type="PANTHER" id="PTHR22807">
    <property type="entry name" value="NOP2 YEAST -RELATED NOL1/NOP2/FMU SUN DOMAIN-CONTAINING"/>
    <property type="match status" value="1"/>
</dbReference>
<evidence type="ECO:0000256" key="4">
    <source>
        <dbReference type="ARBA" id="ARBA00022884"/>
    </source>
</evidence>
<dbReference type="GO" id="GO:0008168">
    <property type="term" value="F:methyltransferase activity"/>
    <property type="evidence" value="ECO:0007669"/>
    <property type="project" value="UniProtKB-KW"/>
</dbReference>
<keyword evidence="8" id="KW-1185">Reference proteome</keyword>
<dbReference type="SUPFAM" id="SSF53335">
    <property type="entry name" value="S-adenosyl-L-methionine-dependent methyltransferases"/>
    <property type="match status" value="1"/>
</dbReference>
<sequence>MTPGARVAAAIEVLTDMAEGAAAEQALTRWARRSRFAGSKDRAAVRDHVFDVLRRRRLAAHHGGDEGPRNLMIGLLHLQGEILGDLFSGEGHAPSPLGKAEAPLVSEPTDRAVAWNLPDWLVPKFEESLGENAEAAALALTERAPVTLRINTGKTTRSDAMHLLASEGVETRENRLCATALTVTKGARKIRNTKAFLDGLVELQDAASQAVVAALPAGGRVLDYCAGGGGKALALAADPARDVFAHDVDPGRMQDLAPRAARAGVRISEVQGPALKREAPFDTVLCDAPCSGSGAWRRAPEGKWTLSPERLAELTTIQDGILDEAVELVTFDGLLAYATCSVLRDENEARIAAFLERHTDWRQVFERRFHVGPEGDGFYTAHLIRAS</sequence>
<feature type="binding site" evidence="5">
    <location>
        <position position="247"/>
    </location>
    <ligand>
        <name>S-adenosyl-L-methionine</name>
        <dbReference type="ChEBI" id="CHEBI:59789"/>
    </ligand>
</feature>
<proteinExistence type="inferred from homology"/>
<protein>
    <submittedName>
        <fullName evidence="7">RsmB/NOP family class I SAM-dependent RNA methyltransferase</fullName>
        <ecNumber evidence="7">2.1.1.-</ecNumber>
    </submittedName>
</protein>
<organism evidence="7 8">
    <name type="scientific">Sulfitobacter sediminis</name>
    <dbReference type="NCBI Taxonomy" id="3234186"/>
    <lineage>
        <taxon>Bacteria</taxon>
        <taxon>Pseudomonadati</taxon>
        <taxon>Pseudomonadota</taxon>
        <taxon>Alphaproteobacteria</taxon>
        <taxon>Rhodobacterales</taxon>
        <taxon>Roseobacteraceae</taxon>
        <taxon>Sulfitobacter</taxon>
    </lineage>
</organism>
<comment type="caution">
    <text evidence="7">The sequence shown here is derived from an EMBL/GenBank/DDBJ whole genome shotgun (WGS) entry which is preliminary data.</text>
</comment>
<dbReference type="InterPro" id="IPR054728">
    <property type="entry name" value="RsmB-like_ferredoxin"/>
</dbReference>
<name>A0ABV3RSL6_9RHOB</name>
<evidence type="ECO:0000256" key="5">
    <source>
        <dbReference type="PROSITE-ProRule" id="PRU01023"/>
    </source>
</evidence>
<accession>A0ABV3RSL6</accession>
<comment type="caution">
    <text evidence="5">Lacks conserved residue(s) required for the propagation of feature annotation.</text>
</comment>
<evidence type="ECO:0000259" key="6">
    <source>
        <dbReference type="PROSITE" id="PS51686"/>
    </source>
</evidence>
<dbReference type="InterPro" id="IPR023267">
    <property type="entry name" value="RCMT"/>
</dbReference>
<feature type="binding site" evidence="5">
    <location>
        <position position="287"/>
    </location>
    <ligand>
        <name>S-adenosyl-L-methionine</name>
        <dbReference type="ChEBI" id="CHEBI:59789"/>
    </ligand>
</feature>
<keyword evidence="2 5" id="KW-0808">Transferase</keyword>
<dbReference type="RefSeq" id="WP_367879643.1">
    <property type="nucleotide sequence ID" value="NZ_JBFNXX010000025.1"/>
</dbReference>
<keyword evidence="1 5" id="KW-0489">Methyltransferase</keyword>
<dbReference type="EMBL" id="JBFNXX010000025">
    <property type="protein sequence ID" value="MEW9921945.1"/>
    <property type="molecule type" value="Genomic_DNA"/>
</dbReference>